<dbReference type="KEGG" id="hcz:G9Q37_19780"/>
<dbReference type="PANTHER" id="PTHR32063:SF34">
    <property type="entry name" value="MULTIDRUG RESISTANCE PROTEIN MDTC"/>
    <property type="match status" value="1"/>
</dbReference>
<evidence type="ECO:0000256" key="3">
    <source>
        <dbReference type="ARBA" id="ARBA00022519"/>
    </source>
</evidence>
<dbReference type="GO" id="GO:0005886">
    <property type="term" value="C:plasma membrane"/>
    <property type="evidence" value="ECO:0007669"/>
    <property type="project" value="TreeGrafter"/>
</dbReference>
<dbReference type="InterPro" id="IPR001036">
    <property type="entry name" value="Acrflvin-R"/>
</dbReference>
<evidence type="ECO:0000256" key="6">
    <source>
        <dbReference type="ARBA" id="ARBA00023136"/>
    </source>
</evidence>
<organism evidence="8 9">
    <name type="scientific">Hydrogenophaga crocea</name>
    <dbReference type="NCBI Taxonomy" id="2716225"/>
    <lineage>
        <taxon>Bacteria</taxon>
        <taxon>Pseudomonadati</taxon>
        <taxon>Pseudomonadota</taxon>
        <taxon>Betaproteobacteria</taxon>
        <taxon>Burkholderiales</taxon>
        <taxon>Comamonadaceae</taxon>
        <taxon>Hydrogenophaga</taxon>
    </lineage>
</organism>
<dbReference type="SUPFAM" id="SSF82866">
    <property type="entry name" value="Multidrug efflux transporter AcrB transmembrane domain"/>
    <property type="match status" value="2"/>
</dbReference>
<keyword evidence="3" id="KW-0997">Cell inner membrane</keyword>
<dbReference type="InterPro" id="IPR027463">
    <property type="entry name" value="AcrB_DN_DC_subdom"/>
</dbReference>
<dbReference type="Gene3D" id="3.30.70.1430">
    <property type="entry name" value="Multidrug efflux transporter AcrB pore domain"/>
    <property type="match status" value="2"/>
</dbReference>
<dbReference type="Pfam" id="PF00873">
    <property type="entry name" value="ACR_tran"/>
    <property type="match status" value="1"/>
</dbReference>
<sequence>MHALARFFIRRPVGSVMLAIAIVLAGLLALRLLPVSPLPRVDFPVIQVRASLPGASPESMAATVAAPLERALGAIAGVTSIRSNSNQGSTNITLQFDLARDIDDAAREVQAAINASRGQLPSGMPGNPTFVKVNPSQAPIMALALSSPRLPSSALYDNASTVLAQKIAQIVGVGEVTVDGSSLPAVRVQVKPEALAHRGMALDDVRRAIADANAWRPFGQVEANDRRWQIALPAPLRSAADFSQLVVRNEGGALVRLADVAEVSDSVENRYTAGYHNDRPAVVLLVSRRPGANIVQTIDAIHEQLPQLRALLPADTELRVVMDRSPGIRATLREARFALMLSCVLVMAVVWAFLANLRTALIPALALPVSLVGALAVMWWQGFSLNNLSVMALIVAAGLVVDDAIVVLENIQRHLERARAALAATGRREIGRRTVWRAALAGAGEVGFTLLAMNLALIVVFISTLFMGGVVERLFREFAITLVAAMLISLAVSVTLTPALCAHGLPAGGAPRPPGPLARFFATLLADVQSGYARSLGFALRHPWLTLLLLGATVALNVWLYVAIPKGMLPQQDTGQLSGFVRGDDGFSFQGMQPKVEAYRRLLVADPAVADVTGVSGGRTGTSNSWFRIRLKPLAERRESASAVVARLRASAPRIAGGVLFVSVDQDIRLASGGGDNEYLFVMRSDSLQDLRRWTRPVGEALRALPELADVDFGAGEDAQQVTLQVDREAARRLGVDMNTVTTALNNAFSQRQVATLYDPLNQYRVVMEADPRGHSEPSALETVDILNAAGQRVPLSAIATWRYGLTRDRVQHDAQFASAGISYGLAPGVSLQQAQQAIERAVNGLVMPTSISTGERASDPNSLQATLKRQPWLILAVLVTVYLVLGMLYESLLHPLTILSTLPSAGVGALLALRVSDTEFSLIALLGLFLLLGVVMKNAILMIDFALAAQRERALAPREAIHDAALRRLRPILMTNLAALLGAVPLVLGLGEGSELRRPLGIAIIGGLAVSQLLTLYTTPVVYLMLERLRQRVWRAPSDTAVARHA</sequence>
<evidence type="ECO:0000256" key="4">
    <source>
        <dbReference type="ARBA" id="ARBA00022692"/>
    </source>
</evidence>
<evidence type="ECO:0000313" key="9">
    <source>
        <dbReference type="Proteomes" id="UP000503162"/>
    </source>
</evidence>
<dbReference type="SUPFAM" id="SSF82693">
    <property type="entry name" value="Multidrug efflux transporter AcrB pore domain, PN1, PN2, PC1 and PC2 subdomains"/>
    <property type="match status" value="4"/>
</dbReference>
<gene>
    <name evidence="8" type="ORF">G9Q37_19780</name>
</gene>
<feature type="transmembrane region" description="Helical" evidence="7">
    <location>
        <begin position="544"/>
        <end position="564"/>
    </location>
</feature>
<evidence type="ECO:0000313" key="8">
    <source>
        <dbReference type="EMBL" id="QIM54233.1"/>
    </source>
</evidence>
<evidence type="ECO:0000256" key="5">
    <source>
        <dbReference type="ARBA" id="ARBA00022989"/>
    </source>
</evidence>
<dbReference type="SUPFAM" id="SSF82714">
    <property type="entry name" value="Multidrug efflux transporter AcrB TolC docking domain, DN and DC subdomains"/>
    <property type="match status" value="2"/>
</dbReference>
<keyword evidence="1" id="KW-0813">Transport</keyword>
<dbReference type="PANTHER" id="PTHR32063">
    <property type="match status" value="1"/>
</dbReference>
<reference evidence="8 9" key="1">
    <citation type="submission" date="2020-03" db="EMBL/GenBank/DDBJ databases">
        <title>Hydrogenophaga sp. nov. isolated from cyanobacterial mat.</title>
        <authorList>
            <person name="Thorat V."/>
            <person name="Kirdat K."/>
            <person name="Tiwarekar B."/>
            <person name="Costa E.D."/>
            <person name="Yadav A."/>
        </authorList>
    </citation>
    <scope>NUCLEOTIDE SEQUENCE [LARGE SCALE GENOMIC DNA]</scope>
    <source>
        <strain evidence="8 9">BA0156</strain>
    </source>
</reference>
<keyword evidence="5 7" id="KW-1133">Transmembrane helix</keyword>
<feature type="transmembrane region" description="Helical" evidence="7">
    <location>
        <begin position="970"/>
        <end position="989"/>
    </location>
</feature>
<feature type="transmembrane region" description="Helical" evidence="7">
    <location>
        <begin position="1001"/>
        <end position="1027"/>
    </location>
</feature>
<feature type="transmembrane region" description="Helical" evidence="7">
    <location>
        <begin position="873"/>
        <end position="890"/>
    </location>
</feature>
<dbReference type="Gene3D" id="3.30.70.1440">
    <property type="entry name" value="Multidrug efflux transporter AcrB pore domain"/>
    <property type="match status" value="1"/>
</dbReference>
<dbReference type="Gene3D" id="3.30.70.1320">
    <property type="entry name" value="Multidrug efflux transporter AcrB pore domain like"/>
    <property type="match status" value="1"/>
</dbReference>
<keyword evidence="9" id="KW-1185">Reference proteome</keyword>
<feature type="transmembrane region" description="Helical" evidence="7">
    <location>
        <begin position="438"/>
        <end position="466"/>
    </location>
</feature>
<keyword evidence="2" id="KW-1003">Cell membrane</keyword>
<evidence type="ECO:0000256" key="1">
    <source>
        <dbReference type="ARBA" id="ARBA00022448"/>
    </source>
</evidence>
<dbReference type="RefSeq" id="WP_166230006.1">
    <property type="nucleotide sequence ID" value="NZ_CP049989.1"/>
</dbReference>
<dbReference type="Gene3D" id="1.20.1640.10">
    <property type="entry name" value="Multidrug efflux transporter AcrB transmembrane domain"/>
    <property type="match status" value="2"/>
</dbReference>
<feature type="transmembrane region" description="Helical" evidence="7">
    <location>
        <begin position="361"/>
        <end position="382"/>
    </location>
</feature>
<feature type="transmembrane region" description="Helical" evidence="7">
    <location>
        <begin position="478"/>
        <end position="502"/>
    </location>
</feature>
<dbReference type="PRINTS" id="PR00702">
    <property type="entry name" value="ACRIFLAVINRP"/>
</dbReference>
<dbReference type="EMBL" id="CP049989">
    <property type="protein sequence ID" value="QIM54233.1"/>
    <property type="molecule type" value="Genomic_DNA"/>
</dbReference>
<dbReference type="AlphaFoldDB" id="A0A6G8IM92"/>
<evidence type="ECO:0000256" key="2">
    <source>
        <dbReference type="ARBA" id="ARBA00022475"/>
    </source>
</evidence>
<feature type="transmembrane region" description="Helical" evidence="7">
    <location>
        <begin position="12"/>
        <end position="33"/>
    </location>
</feature>
<name>A0A6G8IM92_9BURK</name>
<accession>A0A6G8IM92</accession>
<protein>
    <submittedName>
        <fullName evidence="8">Acriflavine resistance protein B</fullName>
    </submittedName>
</protein>
<feature type="transmembrane region" description="Helical" evidence="7">
    <location>
        <begin position="335"/>
        <end position="354"/>
    </location>
</feature>
<dbReference type="Gene3D" id="3.30.2090.10">
    <property type="entry name" value="Multidrug efflux transporter AcrB TolC docking domain, DN and DC subdomains"/>
    <property type="match status" value="2"/>
</dbReference>
<evidence type="ECO:0000256" key="7">
    <source>
        <dbReference type="SAM" id="Phobius"/>
    </source>
</evidence>
<proteinExistence type="predicted"/>
<feature type="transmembrane region" description="Helical" evidence="7">
    <location>
        <begin position="923"/>
        <end position="949"/>
    </location>
</feature>
<dbReference type="FunFam" id="3.30.70.1430:FF:000001">
    <property type="entry name" value="Efflux pump membrane transporter"/>
    <property type="match status" value="1"/>
</dbReference>
<keyword evidence="4 7" id="KW-0812">Transmembrane</keyword>
<dbReference type="GO" id="GO:0042910">
    <property type="term" value="F:xenobiotic transmembrane transporter activity"/>
    <property type="evidence" value="ECO:0007669"/>
    <property type="project" value="TreeGrafter"/>
</dbReference>
<dbReference type="Proteomes" id="UP000503162">
    <property type="component" value="Chromosome"/>
</dbReference>
<keyword evidence="6 7" id="KW-0472">Membrane</keyword>